<dbReference type="RefSeq" id="WP_110017096.1">
    <property type="nucleotide sequence ID" value="NZ_QGTJ01000002.1"/>
</dbReference>
<dbReference type="EMBL" id="QGTJ01000002">
    <property type="protein sequence ID" value="PWV64429.1"/>
    <property type="molecule type" value="Genomic_DNA"/>
</dbReference>
<feature type="domain" description="SHOCT" evidence="2">
    <location>
        <begin position="257"/>
        <end position="283"/>
    </location>
</feature>
<protein>
    <submittedName>
        <fullName evidence="3">Putative oligomerization/nucleic acid binding protein</fullName>
    </submittedName>
</protein>
<dbReference type="OrthoDB" id="1778949at2"/>
<name>A0A317MXK2_9GAMM</name>
<dbReference type="Proteomes" id="UP000246569">
    <property type="component" value="Unassembled WGS sequence"/>
</dbReference>
<evidence type="ECO:0000313" key="3">
    <source>
        <dbReference type="EMBL" id="PWV64429.1"/>
    </source>
</evidence>
<evidence type="ECO:0000259" key="2">
    <source>
        <dbReference type="Pfam" id="PF09851"/>
    </source>
</evidence>
<sequence length="286" mass="30054">MRPLSPAGQQAVNDLAQKHGFSTDAVAHMLDAIAAGNGSMAQFNHPEFAGSGQWMSGGMLMLSDMFNNVLKGRVDALCYDLSNLLANDPNLLAPASFQSQSQSGGYQQQGGGGFQQQSSGGFQQQGGNSLFANSGAWWPGDLGQPSSSGAQNDVRYAVFPQSRRLAIEQNGQVTVYDTLDHQIGGVSQQQSGFGGAPSFTSQYGLVNVGTLPIVSGQPQPGYAAPQPTWAPAPAAPVYNEPAPVTPPPAASDDIFATIERLAGLRDKGILSDEEFAQKKAELLKRL</sequence>
<proteinExistence type="predicted"/>
<feature type="compositionally biased region" description="Low complexity" evidence="1">
    <location>
        <begin position="115"/>
        <end position="125"/>
    </location>
</feature>
<keyword evidence="4" id="KW-1185">Reference proteome</keyword>
<feature type="compositionally biased region" description="Low complexity" evidence="1">
    <location>
        <begin position="96"/>
        <end position="106"/>
    </location>
</feature>
<organism evidence="3 4">
    <name type="scientific">Plasticicumulans acidivorans</name>
    <dbReference type="NCBI Taxonomy" id="886464"/>
    <lineage>
        <taxon>Bacteria</taxon>
        <taxon>Pseudomonadati</taxon>
        <taxon>Pseudomonadota</taxon>
        <taxon>Gammaproteobacteria</taxon>
        <taxon>Candidatus Competibacteraceae</taxon>
        <taxon>Plasticicumulans</taxon>
    </lineage>
</organism>
<dbReference type="AlphaFoldDB" id="A0A317MXK2"/>
<accession>A0A317MXK2</accession>
<comment type="caution">
    <text evidence="3">The sequence shown here is derived from an EMBL/GenBank/DDBJ whole genome shotgun (WGS) entry which is preliminary data.</text>
</comment>
<evidence type="ECO:0000313" key="4">
    <source>
        <dbReference type="Proteomes" id="UP000246569"/>
    </source>
</evidence>
<reference evidence="3 4" key="1">
    <citation type="submission" date="2018-05" db="EMBL/GenBank/DDBJ databases">
        <title>Genomic Encyclopedia of Type Strains, Phase IV (KMG-IV): sequencing the most valuable type-strain genomes for metagenomic binning, comparative biology and taxonomic classification.</title>
        <authorList>
            <person name="Goeker M."/>
        </authorList>
    </citation>
    <scope>NUCLEOTIDE SEQUENCE [LARGE SCALE GENOMIC DNA]</scope>
    <source>
        <strain evidence="3 4">DSM 23606</strain>
    </source>
</reference>
<gene>
    <name evidence="3" type="ORF">C7443_10278</name>
</gene>
<feature type="region of interest" description="Disordered" evidence="1">
    <location>
        <begin position="96"/>
        <end position="125"/>
    </location>
</feature>
<evidence type="ECO:0000256" key="1">
    <source>
        <dbReference type="SAM" id="MobiDB-lite"/>
    </source>
</evidence>
<dbReference type="Pfam" id="PF09851">
    <property type="entry name" value="SHOCT"/>
    <property type="match status" value="1"/>
</dbReference>
<dbReference type="InterPro" id="IPR018649">
    <property type="entry name" value="SHOCT"/>
</dbReference>